<dbReference type="EMBL" id="CM042042">
    <property type="protein sequence ID" value="KAI3705654.1"/>
    <property type="molecule type" value="Genomic_DNA"/>
</dbReference>
<protein>
    <submittedName>
        <fullName evidence="1">Uncharacterized protein</fullName>
    </submittedName>
</protein>
<keyword evidence="2" id="KW-1185">Reference proteome</keyword>
<name>A0ACB9A7P5_9ASTR</name>
<reference evidence="2" key="1">
    <citation type="journal article" date="2022" name="Mol. Ecol. Resour.">
        <title>The genomes of chicory, endive, great burdock and yacon provide insights into Asteraceae palaeo-polyploidization history and plant inulin production.</title>
        <authorList>
            <person name="Fan W."/>
            <person name="Wang S."/>
            <person name="Wang H."/>
            <person name="Wang A."/>
            <person name="Jiang F."/>
            <person name="Liu H."/>
            <person name="Zhao H."/>
            <person name="Xu D."/>
            <person name="Zhang Y."/>
        </authorList>
    </citation>
    <scope>NUCLEOTIDE SEQUENCE [LARGE SCALE GENOMIC DNA]</scope>
    <source>
        <strain evidence="2">cv. Yunnan</strain>
    </source>
</reference>
<evidence type="ECO:0000313" key="1">
    <source>
        <dbReference type="EMBL" id="KAI3705654.1"/>
    </source>
</evidence>
<organism evidence="1 2">
    <name type="scientific">Smallanthus sonchifolius</name>
    <dbReference type="NCBI Taxonomy" id="185202"/>
    <lineage>
        <taxon>Eukaryota</taxon>
        <taxon>Viridiplantae</taxon>
        <taxon>Streptophyta</taxon>
        <taxon>Embryophyta</taxon>
        <taxon>Tracheophyta</taxon>
        <taxon>Spermatophyta</taxon>
        <taxon>Magnoliopsida</taxon>
        <taxon>eudicotyledons</taxon>
        <taxon>Gunneridae</taxon>
        <taxon>Pentapetalae</taxon>
        <taxon>asterids</taxon>
        <taxon>campanulids</taxon>
        <taxon>Asterales</taxon>
        <taxon>Asteraceae</taxon>
        <taxon>Asteroideae</taxon>
        <taxon>Heliantheae alliance</taxon>
        <taxon>Millerieae</taxon>
        <taxon>Smallanthus</taxon>
    </lineage>
</organism>
<comment type="caution">
    <text evidence="1">The sequence shown here is derived from an EMBL/GenBank/DDBJ whole genome shotgun (WGS) entry which is preliminary data.</text>
</comment>
<sequence length="220" mass="25217">MVHYFRTHFDFTCHYIDGIIDEWLEFAVSKKVEILELDFETSDKNHDNMFKYDFKLVAGLKKLYLNKVNVSELVLGELLTKSPHLETISIRSSGYLMDIRVGGRDLKLKHFEIVECPFVVSVYLFDFDLESFTYIGRPIDLRLRLPKLKNVQSAKLDSFPGLPNIKKLTLTIVARADNSPLEFASKVNACPNLETFIIEVLKLSPVNDLLNRIITGGNNC</sequence>
<evidence type="ECO:0000313" key="2">
    <source>
        <dbReference type="Proteomes" id="UP001056120"/>
    </source>
</evidence>
<reference evidence="1 2" key="2">
    <citation type="journal article" date="2022" name="Mol. Ecol. Resour.">
        <title>The genomes of chicory, endive, great burdock and yacon provide insights into Asteraceae paleo-polyploidization history and plant inulin production.</title>
        <authorList>
            <person name="Fan W."/>
            <person name="Wang S."/>
            <person name="Wang H."/>
            <person name="Wang A."/>
            <person name="Jiang F."/>
            <person name="Liu H."/>
            <person name="Zhao H."/>
            <person name="Xu D."/>
            <person name="Zhang Y."/>
        </authorList>
    </citation>
    <scope>NUCLEOTIDE SEQUENCE [LARGE SCALE GENOMIC DNA]</scope>
    <source>
        <strain evidence="2">cv. Yunnan</strain>
        <tissue evidence="1">Leaves</tissue>
    </source>
</reference>
<gene>
    <name evidence="1" type="ORF">L1987_75893</name>
</gene>
<proteinExistence type="predicted"/>
<accession>A0ACB9A7P5</accession>
<dbReference type="Proteomes" id="UP001056120">
    <property type="component" value="Linkage Group LG25"/>
</dbReference>